<dbReference type="Gene3D" id="1.10.10.10">
    <property type="entry name" value="Winged helix-like DNA-binding domain superfamily/Winged helix DNA-binding domain"/>
    <property type="match status" value="1"/>
</dbReference>
<sequence length="140" mass="15925">MSSKRKTLEFENLSRREREVMYVVHRLGEVSADSLCENLETTMTNSGARRILGILHDKGFLAMRKDGNRYLYLPVMNSSEVGFEMLKRTVGSFFNGSLSFGLASFLKREKGTLAPEDRRMLEEILQRADSPKKEEDAAKG</sequence>
<dbReference type="SUPFAM" id="SSF46785">
    <property type="entry name" value="Winged helix' DNA-binding domain"/>
    <property type="match status" value="1"/>
</dbReference>
<dbReference type="Proteomes" id="UP001207930">
    <property type="component" value="Unassembled WGS sequence"/>
</dbReference>
<keyword evidence="4" id="KW-0804">Transcription</keyword>
<reference evidence="5 6" key="1">
    <citation type="submission" date="2022-10" db="EMBL/GenBank/DDBJ databases">
        <title>Luteolibacter flavescens strain MCCC 1K03193, whole genome shotgun sequencing project.</title>
        <authorList>
            <person name="Zhao G."/>
            <person name="Shen L."/>
        </authorList>
    </citation>
    <scope>NUCLEOTIDE SEQUENCE [LARGE SCALE GENOMIC DNA]</scope>
    <source>
        <strain evidence="5 6">MCCC 1K03193</strain>
    </source>
</reference>
<protein>
    <submittedName>
        <fullName evidence="5">BlaI/MecI/CopY family transcriptional regulator</fullName>
    </submittedName>
</protein>
<dbReference type="RefSeq" id="WP_264503392.1">
    <property type="nucleotide sequence ID" value="NZ_JAPDDS010000017.1"/>
</dbReference>
<evidence type="ECO:0000313" key="6">
    <source>
        <dbReference type="Proteomes" id="UP001207930"/>
    </source>
</evidence>
<dbReference type="EMBL" id="JAPDDS010000017">
    <property type="protein sequence ID" value="MCW1887437.1"/>
    <property type="molecule type" value="Genomic_DNA"/>
</dbReference>
<evidence type="ECO:0000256" key="4">
    <source>
        <dbReference type="ARBA" id="ARBA00023163"/>
    </source>
</evidence>
<dbReference type="InterPro" id="IPR005650">
    <property type="entry name" value="BlaI_family"/>
</dbReference>
<evidence type="ECO:0000313" key="5">
    <source>
        <dbReference type="EMBL" id="MCW1887437.1"/>
    </source>
</evidence>
<evidence type="ECO:0000256" key="1">
    <source>
        <dbReference type="ARBA" id="ARBA00011046"/>
    </source>
</evidence>
<organism evidence="5 6">
    <name type="scientific">Luteolibacter flavescens</name>
    <dbReference type="NCBI Taxonomy" id="1859460"/>
    <lineage>
        <taxon>Bacteria</taxon>
        <taxon>Pseudomonadati</taxon>
        <taxon>Verrucomicrobiota</taxon>
        <taxon>Verrucomicrobiia</taxon>
        <taxon>Verrucomicrobiales</taxon>
        <taxon>Verrucomicrobiaceae</taxon>
        <taxon>Luteolibacter</taxon>
    </lineage>
</organism>
<comment type="similarity">
    <text evidence="1">Belongs to the BlaI transcriptional regulatory family.</text>
</comment>
<comment type="caution">
    <text evidence="5">The sequence shown here is derived from an EMBL/GenBank/DDBJ whole genome shotgun (WGS) entry which is preliminary data.</text>
</comment>
<evidence type="ECO:0000256" key="3">
    <source>
        <dbReference type="ARBA" id="ARBA00023125"/>
    </source>
</evidence>
<proteinExistence type="inferred from homology"/>
<dbReference type="InterPro" id="IPR036388">
    <property type="entry name" value="WH-like_DNA-bd_sf"/>
</dbReference>
<keyword evidence="6" id="KW-1185">Reference proteome</keyword>
<keyword evidence="2" id="KW-0805">Transcription regulation</keyword>
<accession>A0ABT3FVJ2</accession>
<name>A0ABT3FVJ2_9BACT</name>
<dbReference type="InterPro" id="IPR036390">
    <property type="entry name" value="WH_DNA-bd_sf"/>
</dbReference>
<evidence type="ECO:0000256" key="2">
    <source>
        <dbReference type="ARBA" id="ARBA00023015"/>
    </source>
</evidence>
<keyword evidence="3" id="KW-0238">DNA-binding</keyword>
<dbReference type="Pfam" id="PF03965">
    <property type="entry name" value="Penicillinase_R"/>
    <property type="match status" value="1"/>
</dbReference>
<gene>
    <name evidence="5" type="ORF">OKA04_22060</name>
</gene>